<evidence type="ECO:0000256" key="9">
    <source>
        <dbReference type="ARBA" id="ARBA00037295"/>
    </source>
</evidence>
<feature type="transmembrane region" description="Helical" evidence="11">
    <location>
        <begin position="161"/>
        <end position="188"/>
    </location>
</feature>
<name>A0A0U3PCK8_9MICC</name>
<evidence type="ECO:0000256" key="5">
    <source>
        <dbReference type="ARBA" id="ARBA00022692"/>
    </source>
</evidence>
<dbReference type="SUPFAM" id="SSF103473">
    <property type="entry name" value="MFS general substrate transporter"/>
    <property type="match status" value="1"/>
</dbReference>
<dbReference type="PANTHER" id="PTHR43045">
    <property type="entry name" value="SHIKIMATE TRANSPORTER"/>
    <property type="match status" value="1"/>
</dbReference>
<keyword evidence="3" id="KW-0813">Transport</keyword>
<dbReference type="FunFam" id="1.20.1250.20:FF:000001">
    <property type="entry name" value="Dicarboxylate MFS transporter"/>
    <property type="match status" value="1"/>
</dbReference>
<feature type="transmembrane region" description="Helical" evidence="11">
    <location>
        <begin position="96"/>
        <end position="114"/>
    </location>
</feature>
<feature type="transmembrane region" description="Helical" evidence="11">
    <location>
        <begin position="286"/>
        <end position="304"/>
    </location>
</feature>
<dbReference type="EMBL" id="CP013747">
    <property type="protein sequence ID" value="ALV42099.1"/>
    <property type="molecule type" value="Genomic_DNA"/>
</dbReference>
<evidence type="ECO:0000313" key="14">
    <source>
        <dbReference type="Proteomes" id="UP000065151"/>
    </source>
</evidence>
<dbReference type="Gene3D" id="1.20.1250.20">
    <property type="entry name" value="MFS general substrate transporter like domains"/>
    <property type="match status" value="2"/>
</dbReference>
<dbReference type="Proteomes" id="UP000065151">
    <property type="component" value="Chromosome"/>
</dbReference>
<dbReference type="InterPro" id="IPR011701">
    <property type="entry name" value="MFS"/>
</dbReference>
<dbReference type="GO" id="GO:0005886">
    <property type="term" value="C:plasma membrane"/>
    <property type="evidence" value="ECO:0007669"/>
    <property type="project" value="UniProtKB-SubCell"/>
</dbReference>
<keyword evidence="5 11" id="KW-0812">Transmembrane</keyword>
<proteinExistence type="inferred from homology"/>
<dbReference type="CDD" id="cd17369">
    <property type="entry name" value="MFS_ShiA_like"/>
    <property type="match status" value="1"/>
</dbReference>
<dbReference type="PANTHER" id="PTHR43045:SF1">
    <property type="entry name" value="SHIKIMATE TRANSPORTER"/>
    <property type="match status" value="1"/>
</dbReference>
<keyword evidence="6" id="KW-0769">Symport</keyword>
<dbReference type="AlphaFoldDB" id="A0A0U3PCK8"/>
<feature type="transmembrane region" description="Helical" evidence="11">
    <location>
        <begin position="120"/>
        <end position="140"/>
    </location>
</feature>
<feature type="transmembrane region" description="Helical" evidence="11">
    <location>
        <begin position="316"/>
        <end position="335"/>
    </location>
</feature>
<feature type="transmembrane region" description="Helical" evidence="11">
    <location>
        <begin position="200"/>
        <end position="219"/>
    </location>
</feature>
<comment type="subcellular location">
    <subcellularLocation>
        <location evidence="1">Cell membrane</location>
        <topology evidence="1">Multi-pass membrane protein</topology>
    </subcellularLocation>
</comment>
<evidence type="ECO:0000313" key="13">
    <source>
        <dbReference type="EMBL" id="ALV42099.1"/>
    </source>
</evidence>
<evidence type="ECO:0000256" key="10">
    <source>
        <dbReference type="ARBA" id="ARBA00039918"/>
    </source>
</evidence>
<gene>
    <name evidence="13" type="ORF">AU252_13810</name>
</gene>
<comment type="function">
    <text evidence="9">May be a proton symporter involved in the uptake of osmolytes such as proline and glycine betaine.</text>
</comment>
<comment type="similarity">
    <text evidence="2">Belongs to the major facilitator superfamily. Metabolite:H+ Symporter (MHS) family (TC 2.A.1.6) family.</text>
</comment>
<evidence type="ECO:0000259" key="12">
    <source>
        <dbReference type="PROSITE" id="PS50850"/>
    </source>
</evidence>
<evidence type="ECO:0000256" key="4">
    <source>
        <dbReference type="ARBA" id="ARBA00022475"/>
    </source>
</evidence>
<feature type="transmembrane region" description="Helical" evidence="11">
    <location>
        <begin position="23"/>
        <end position="49"/>
    </location>
</feature>
<feature type="transmembrane region" description="Helical" evidence="11">
    <location>
        <begin position="250"/>
        <end position="274"/>
    </location>
</feature>
<feature type="transmembrane region" description="Helical" evidence="11">
    <location>
        <begin position="409"/>
        <end position="428"/>
    </location>
</feature>
<feature type="domain" description="Major facilitator superfamily (MFS) profile" evidence="12">
    <location>
        <begin position="23"/>
        <end position="433"/>
    </location>
</feature>
<accession>A0A0U3PCK8</accession>
<dbReference type="InterPro" id="IPR020846">
    <property type="entry name" value="MFS_dom"/>
</dbReference>
<sequence>MPQSSVAPPATTSGPKIDKMRKIAVASVIGTTVEWYDLFLFATASALVFNKIFFPSFDALVGTMLAFGTFAAAYVARMAGAALFGHFGDRMGRKSMLLTSLLTMGAATFAIGLLPDYATIGIAAPILLLVLRVIQGLALGGEWGGAVLMVVEHSPKDKRGFYGSLVQVGVPGGTLIANLVFLIIAGIMPEEALLAWGWRIPFLASVILVAVGLYIRLTLEETPSFQAVKDAGAKAKMPLAELLRKYWKQVLLGALATISTGTAFNILVAFGLTYGKTKLGFSTNDMLIAVLAACAVGIIMLPVFGKLSDKFGRKPIIVGGIIAEIVVAFPLFWLMDTRSLAGVVFGYILLMTAFCANYGPIATFLAELFGSRVRYSGLSVAYMLAGLLGSAITPVVTTALLNATGQGSSVAWFMIGSAAVSLVALLLLTETLRSNIDAIHEAPAEAADRDELSRA</sequence>
<evidence type="ECO:0000256" key="11">
    <source>
        <dbReference type="SAM" id="Phobius"/>
    </source>
</evidence>
<protein>
    <recommendedName>
        <fullName evidence="10">Putative proline/betaine transporter</fullName>
    </recommendedName>
</protein>
<evidence type="ECO:0000256" key="2">
    <source>
        <dbReference type="ARBA" id="ARBA00008240"/>
    </source>
</evidence>
<dbReference type="GO" id="GO:0015293">
    <property type="term" value="F:symporter activity"/>
    <property type="evidence" value="ECO:0007669"/>
    <property type="project" value="UniProtKB-KW"/>
</dbReference>
<evidence type="ECO:0000256" key="1">
    <source>
        <dbReference type="ARBA" id="ARBA00004651"/>
    </source>
</evidence>
<feature type="transmembrane region" description="Helical" evidence="11">
    <location>
        <begin position="381"/>
        <end position="403"/>
    </location>
</feature>
<feature type="transmembrane region" description="Helical" evidence="11">
    <location>
        <begin position="61"/>
        <end position="84"/>
    </location>
</feature>
<dbReference type="InterPro" id="IPR036259">
    <property type="entry name" value="MFS_trans_sf"/>
</dbReference>
<organism evidence="13">
    <name type="scientific">Pseudarthrobacter sulfonivorans</name>
    <dbReference type="NCBI Taxonomy" id="121292"/>
    <lineage>
        <taxon>Bacteria</taxon>
        <taxon>Bacillati</taxon>
        <taxon>Actinomycetota</taxon>
        <taxon>Actinomycetes</taxon>
        <taxon>Micrococcales</taxon>
        <taxon>Micrococcaceae</taxon>
        <taxon>Pseudarthrobacter</taxon>
    </lineage>
</organism>
<dbReference type="PROSITE" id="PS50850">
    <property type="entry name" value="MFS"/>
    <property type="match status" value="1"/>
</dbReference>
<keyword evidence="8 11" id="KW-0472">Membrane</keyword>
<evidence type="ECO:0000256" key="7">
    <source>
        <dbReference type="ARBA" id="ARBA00022989"/>
    </source>
</evidence>
<evidence type="ECO:0000256" key="3">
    <source>
        <dbReference type="ARBA" id="ARBA00022448"/>
    </source>
</evidence>
<feature type="transmembrane region" description="Helical" evidence="11">
    <location>
        <begin position="347"/>
        <end position="369"/>
    </location>
</feature>
<keyword evidence="7 11" id="KW-1133">Transmembrane helix</keyword>
<keyword evidence="4" id="KW-1003">Cell membrane</keyword>
<evidence type="ECO:0000256" key="6">
    <source>
        <dbReference type="ARBA" id="ARBA00022847"/>
    </source>
</evidence>
<dbReference type="KEGG" id="psul:AU252_13810"/>
<evidence type="ECO:0000256" key="8">
    <source>
        <dbReference type="ARBA" id="ARBA00023136"/>
    </source>
</evidence>
<reference evidence="13 14" key="1">
    <citation type="submission" date="2015-12" db="EMBL/GenBank/DDBJ databases">
        <authorList>
            <person name="Shamseldin A."/>
            <person name="Moawad H."/>
            <person name="Abd El-Rahim W.M."/>
            <person name="Sadowsky M.J."/>
        </authorList>
    </citation>
    <scope>NUCLEOTIDE SEQUENCE [LARGE SCALE GENOMIC DNA]</scope>
    <source>
        <strain evidence="13 14">Ar51</strain>
    </source>
</reference>
<dbReference type="Pfam" id="PF07690">
    <property type="entry name" value="MFS_1"/>
    <property type="match status" value="1"/>
</dbReference>